<dbReference type="STRING" id="564608.C1MQ71"/>
<accession>C1MQ71</accession>
<dbReference type="Proteomes" id="UP000001876">
    <property type="component" value="Unassembled WGS sequence"/>
</dbReference>
<feature type="non-terminal residue" evidence="5">
    <location>
        <position position="1"/>
    </location>
</feature>
<name>C1MQ71_MICPC</name>
<dbReference type="InterPro" id="IPR012916">
    <property type="entry name" value="RED_N"/>
</dbReference>
<dbReference type="Pfam" id="PF07808">
    <property type="entry name" value="RED_N"/>
    <property type="match status" value="1"/>
</dbReference>
<gene>
    <name evidence="5" type="ORF">MICPUCDRAFT_11850</name>
</gene>
<proteinExistence type="predicted"/>
<dbReference type="RefSeq" id="XP_003057706.1">
    <property type="nucleotide sequence ID" value="XM_003057660.1"/>
</dbReference>
<dbReference type="eggNOG" id="KOG2498">
    <property type="taxonomic scope" value="Eukaryota"/>
</dbReference>
<evidence type="ECO:0000313" key="5">
    <source>
        <dbReference type="EMBL" id="EEH57657.1"/>
    </source>
</evidence>
<organism evidence="6">
    <name type="scientific">Micromonas pusilla (strain CCMP1545)</name>
    <name type="common">Picoplanktonic green alga</name>
    <dbReference type="NCBI Taxonomy" id="564608"/>
    <lineage>
        <taxon>Eukaryota</taxon>
        <taxon>Viridiplantae</taxon>
        <taxon>Chlorophyta</taxon>
        <taxon>Mamiellophyceae</taxon>
        <taxon>Mamiellales</taxon>
        <taxon>Mamiellaceae</taxon>
        <taxon>Micromonas</taxon>
    </lineage>
</organism>
<protein>
    <submittedName>
        <fullName evidence="5">Predicted protein</fullName>
    </submittedName>
</protein>
<evidence type="ECO:0000313" key="6">
    <source>
        <dbReference type="Proteomes" id="UP000001876"/>
    </source>
</evidence>
<evidence type="ECO:0000256" key="3">
    <source>
        <dbReference type="SAM" id="MobiDB-lite"/>
    </source>
</evidence>
<comment type="subcellular location">
    <subcellularLocation>
        <location evidence="1">Nucleus</location>
    </subcellularLocation>
</comment>
<dbReference type="EMBL" id="GG663738">
    <property type="protein sequence ID" value="EEH57657.1"/>
    <property type="molecule type" value="Genomic_DNA"/>
</dbReference>
<keyword evidence="2" id="KW-0539">Nucleus</keyword>
<dbReference type="AlphaFoldDB" id="C1MQ71"/>
<dbReference type="KEGG" id="mpp:MICPUCDRAFT_11850"/>
<feature type="region of interest" description="Disordered" evidence="3">
    <location>
        <begin position="1"/>
        <end position="28"/>
    </location>
</feature>
<dbReference type="OrthoDB" id="508543at2759"/>
<keyword evidence="6" id="KW-1185">Reference proteome</keyword>
<feature type="compositionally biased region" description="Basic and acidic residues" evidence="3">
    <location>
        <begin position="7"/>
        <end position="27"/>
    </location>
</feature>
<evidence type="ECO:0000259" key="4">
    <source>
        <dbReference type="Pfam" id="PF07808"/>
    </source>
</evidence>
<dbReference type="InterPro" id="IPR039896">
    <property type="entry name" value="Red-like"/>
</dbReference>
<dbReference type="GeneID" id="9683515"/>
<evidence type="ECO:0000256" key="1">
    <source>
        <dbReference type="ARBA" id="ARBA00004123"/>
    </source>
</evidence>
<dbReference type="PANTHER" id="PTHR12765">
    <property type="entry name" value="RED PROTEIN IK FACTOR CYTOKINE IK"/>
    <property type="match status" value="1"/>
</dbReference>
<dbReference type="GO" id="GO:0005634">
    <property type="term" value="C:nucleus"/>
    <property type="evidence" value="ECO:0007669"/>
    <property type="project" value="UniProtKB-SubCell"/>
</dbReference>
<evidence type="ECO:0000256" key="2">
    <source>
        <dbReference type="ARBA" id="ARBA00023242"/>
    </source>
</evidence>
<feature type="non-terminal residue" evidence="5">
    <location>
        <position position="76"/>
    </location>
</feature>
<feature type="domain" description="RED-like N-terminal" evidence="4">
    <location>
        <begin position="33"/>
        <end position="75"/>
    </location>
</feature>
<reference evidence="5 6" key="1">
    <citation type="journal article" date="2009" name="Science">
        <title>Green evolution and dynamic adaptations revealed by genomes of the marine picoeukaryotes Micromonas.</title>
        <authorList>
            <person name="Worden A.Z."/>
            <person name="Lee J.H."/>
            <person name="Mock T."/>
            <person name="Rouze P."/>
            <person name="Simmons M.P."/>
            <person name="Aerts A.L."/>
            <person name="Allen A.E."/>
            <person name="Cuvelier M.L."/>
            <person name="Derelle E."/>
            <person name="Everett M.V."/>
            <person name="Foulon E."/>
            <person name="Grimwood J."/>
            <person name="Gundlach H."/>
            <person name="Henrissat B."/>
            <person name="Napoli C."/>
            <person name="McDonald S.M."/>
            <person name="Parker M.S."/>
            <person name="Rombauts S."/>
            <person name="Salamov A."/>
            <person name="Von Dassow P."/>
            <person name="Badger J.H."/>
            <person name="Coutinho P.M."/>
            <person name="Demir E."/>
            <person name="Dubchak I."/>
            <person name="Gentemann C."/>
            <person name="Eikrem W."/>
            <person name="Gready J.E."/>
            <person name="John U."/>
            <person name="Lanier W."/>
            <person name="Lindquist E.A."/>
            <person name="Lucas S."/>
            <person name="Mayer K.F."/>
            <person name="Moreau H."/>
            <person name="Not F."/>
            <person name="Otillar R."/>
            <person name="Panaud O."/>
            <person name="Pangilinan J."/>
            <person name="Paulsen I."/>
            <person name="Piegu B."/>
            <person name="Poliakov A."/>
            <person name="Robbens S."/>
            <person name="Schmutz J."/>
            <person name="Toulza E."/>
            <person name="Wyss T."/>
            <person name="Zelensky A."/>
            <person name="Zhou K."/>
            <person name="Armbrust E.V."/>
            <person name="Bhattacharya D."/>
            <person name="Goodenough U.W."/>
            <person name="Van de Peer Y."/>
            <person name="Grigoriev I.V."/>
        </authorList>
    </citation>
    <scope>NUCLEOTIDE SEQUENCE [LARGE SCALE GENOMIC DNA]</scope>
    <source>
        <strain evidence="5 6">CCMP1545</strain>
    </source>
</reference>
<sequence length="76" mass="8559">DEPEGPTYRDRAKERRNETNADYEGDRGGAALEGLSIEESKFLGGDVEHTHLVKGLDFALLKKVRAEIRESEKDDK</sequence>